<dbReference type="Proteomes" id="UP000198615">
    <property type="component" value="Unassembled WGS sequence"/>
</dbReference>
<name>A0A8G2EVV1_9PROT</name>
<feature type="transmembrane region" description="Helical" evidence="1">
    <location>
        <begin position="20"/>
        <end position="43"/>
    </location>
</feature>
<comment type="caution">
    <text evidence="2">The sequence shown here is derived from an EMBL/GenBank/DDBJ whole genome shotgun (WGS) entry which is preliminary data.</text>
</comment>
<dbReference type="EMBL" id="FNBW01000009">
    <property type="protein sequence ID" value="SDG01728.1"/>
    <property type="molecule type" value="Genomic_DNA"/>
</dbReference>
<protein>
    <submittedName>
        <fullName evidence="2">Uncharacterized protein</fullName>
    </submittedName>
</protein>
<sequence length="71" mass="7777">MALLGTWLVMPPMLDVVNQPTSVFGIPTIVVYVFAVWAGLIIFTRMVARRAGRAFAREEMPPEPESEGEGG</sequence>
<keyword evidence="1" id="KW-1133">Transmembrane helix</keyword>
<keyword evidence="3" id="KW-1185">Reference proteome</keyword>
<dbReference type="AlphaFoldDB" id="A0A8G2EVV1"/>
<keyword evidence="1" id="KW-0472">Membrane</keyword>
<keyword evidence="1" id="KW-0812">Transmembrane</keyword>
<evidence type="ECO:0000313" key="3">
    <source>
        <dbReference type="Proteomes" id="UP000198615"/>
    </source>
</evidence>
<evidence type="ECO:0000256" key="1">
    <source>
        <dbReference type="SAM" id="Phobius"/>
    </source>
</evidence>
<organism evidence="2 3">
    <name type="scientific">Thalassobaculum litoreum DSM 18839</name>
    <dbReference type="NCBI Taxonomy" id="1123362"/>
    <lineage>
        <taxon>Bacteria</taxon>
        <taxon>Pseudomonadati</taxon>
        <taxon>Pseudomonadota</taxon>
        <taxon>Alphaproteobacteria</taxon>
        <taxon>Rhodospirillales</taxon>
        <taxon>Thalassobaculaceae</taxon>
        <taxon>Thalassobaculum</taxon>
    </lineage>
</organism>
<accession>A0A8G2EVV1</accession>
<evidence type="ECO:0000313" key="2">
    <source>
        <dbReference type="EMBL" id="SDG01728.1"/>
    </source>
</evidence>
<gene>
    <name evidence="2" type="ORF">SAMN05660686_03052</name>
</gene>
<reference evidence="2 3" key="1">
    <citation type="submission" date="2016-10" db="EMBL/GenBank/DDBJ databases">
        <authorList>
            <person name="Varghese N."/>
            <person name="Submissions S."/>
        </authorList>
    </citation>
    <scope>NUCLEOTIDE SEQUENCE [LARGE SCALE GENOMIC DNA]</scope>
    <source>
        <strain evidence="2 3">DSM 18839</strain>
    </source>
</reference>
<proteinExistence type="predicted"/>